<protein>
    <submittedName>
        <fullName evidence="3">Uncharacterized protein</fullName>
    </submittedName>
</protein>
<feature type="region of interest" description="Disordered" evidence="2">
    <location>
        <begin position="469"/>
        <end position="520"/>
    </location>
</feature>
<evidence type="ECO:0000313" key="4">
    <source>
        <dbReference type="Proteomes" id="UP001266382"/>
    </source>
</evidence>
<evidence type="ECO:0000256" key="2">
    <source>
        <dbReference type="SAM" id="MobiDB-lite"/>
    </source>
</evidence>
<organism evidence="3 4">
    <name type="scientific">Botrytis cinerea fusarivirus 8</name>
    <dbReference type="NCBI Taxonomy" id="2912861"/>
    <lineage>
        <taxon>Viruses</taxon>
        <taxon>Riboviria</taxon>
        <taxon>Orthornavirae</taxon>
        <taxon>Pisuviricota</taxon>
        <taxon>Duplopiviricetes</taxon>
        <taxon>Durnavirales</taxon>
        <taxon>Fusariviridae</taxon>
    </lineage>
</organism>
<evidence type="ECO:0000256" key="1">
    <source>
        <dbReference type="SAM" id="Coils"/>
    </source>
</evidence>
<name>A0AAE9NW84_9VIRU</name>
<accession>A0AAE9NW84</accession>
<feature type="coiled-coil region" evidence="1">
    <location>
        <begin position="166"/>
        <end position="207"/>
    </location>
</feature>
<sequence>MKKVLNLYAMSKSSNTQQHKASFSAKDIISNLATTPVTAGGKDGYFVKSSSLNLIKEQIHSLESDLSQDATEQITQLRNSLAEALENNSKMSMRLEDTEKKFSAVEADLKTAKAAHAAKDDELKVFKVKFDADKQESLKSLEEWKAYCTNLESQIRSNSISDPSELQALKDDLRDAKSKVSSANKDLTELNKALRQKEDALKDSNSRVLSLTADSSALSARLAALNDAHLKSGDVTMPDSVKTMLTTIDLNDTTRKFLGDKAFNWLVKLQSTPAIDVRNTTYNLLLVSRNSANKSVSKLTWLLQKLFDWIKTAALKSKKAVQPWLQSLAKDIASGKVKAISVYREELQKIVTEVNFQKEKKNRASGKDDDTPLNWWDTISTYAYVLVLSRPKSYFKIGVGKISAGIGHIATYAKRFYGWLTRPFTYKQRRADLSKEAEDFSEETNPLLNNVKTPPFSAKSSFLERGKKLFGKPPKPSVSDEPEENLAAGQRSPVLFDLAHESEKAGPAPRSPGLPLEKGKSVEKKGFGLFPLVQ</sequence>
<feature type="coiled-coil region" evidence="1">
    <location>
        <begin position="67"/>
        <end position="115"/>
    </location>
</feature>
<reference evidence="3" key="1">
    <citation type="submission" date="2021-10" db="EMBL/GenBank/DDBJ databases">
        <title>Molecular Characterization of Two Novel Fusariviruses Co-Infecting a Single Isolate of Phytopathogenic Fungus Botrytis Cinerea.</title>
        <authorList>
            <person name="Ahmed A."/>
            <person name="Khan H.A."/>
            <person name="Baig D.I."/>
            <person name="Fatma T."/>
            <person name="Jamal A."/>
            <person name="Virk N."/>
            <person name="Bhatti M.F."/>
        </authorList>
    </citation>
    <scope>NUCLEOTIDE SEQUENCE</scope>
    <source>
        <strain evidence="3">BcFV8</strain>
    </source>
</reference>
<proteinExistence type="predicted"/>
<evidence type="ECO:0000313" key="3">
    <source>
        <dbReference type="EMBL" id="UVT84596.1"/>
    </source>
</evidence>
<keyword evidence="1" id="KW-0175">Coiled coil</keyword>
<dbReference type="Proteomes" id="UP001266382">
    <property type="component" value="Segment"/>
</dbReference>
<dbReference type="EMBL" id="OK558541">
    <property type="protein sequence ID" value="UVT84596.1"/>
    <property type="molecule type" value="Genomic_RNA"/>
</dbReference>